<evidence type="ECO:0000256" key="4">
    <source>
        <dbReference type="ARBA" id="ARBA00022980"/>
    </source>
</evidence>
<name>A0A1G2KZ29_9BACT</name>
<keyword evidence="5 7" id="KW-0687">Ribonucleoprotein</keyword>
<proteinExistence type="inferred from homology"/>
<evidence type="ECO:0000259" key="10">
    <source>
        <dbReference type="Pfam" id="PF03948"/>
    </source>
</evidence>
<evidence type="ECO:0000256" key="5">
    <source>
        <dbReference type="ARBA" id="ARBA00023274"/>
    </source>
</evidence>
<dbReference type="InterPro" id="IPR020594">
    <property type="entry name" value="Ribosomal_bL9_bac/chp"/>
</dbReference>
<evidence type="ECO:0000256" key="6">
    <source>
        <dbReference type="ARBA" id="ARBA00035292"/>
    </source>
</evidence>
<evidence type="ECO:0000256" key="3">
    <source>
        <dbReference type="ARBA" id="ARBA00022884"/>
    </source>
</evidence>
<sequence>MKVILTTDVTALGKKGDIKDVSGGYARNFLFPKKLAQIADDASIRSLQKERQSEKDRIDKKLDEYKKLAEALKQARLTIILTVGKEGQAFGSVSRKDVADELARMHLPVEEGWIELTEPLKQSGGWDIGVALPHGLRSTVKVIVEARAPKNRQKK</sequence>
<dbReference type="Proteomes" id="UP000177982">
    <property type="component" value="Unassembled WGS sequence"/>
</dbReference>
<comment type="caution">
    <text evidence="11">The sequence shown here is derived from an EMBL/GenBank/DDBJ whole genome shotgun (WGS) entry which is preliminary data.</text>
</comment>
<dbReference type="InterPro" id="IPR020070">
    <property type="entry name" value="Ribosomal_bL9_N"/>
</dbReference>
<feature type="domain" description="Ribosomal protein L9" evidence="9">
    <location>
        <begin position="1"/>
        <end position="46"/>
    </location>
</feature>
<keyword evidence="8" id="KW-0175">Coiled coil</keyword>
<dbReference type="InterPro" id="IPR020069">
    <property type="entry name" value="Ribosomal_bL9_C"/>
</dbReference>
<dbReference type="SUPFAM" id="SSF55658">
    <property type="entry name" value="L9 N-domain-like"/>
    <property type="match status" value="1"/>
</dbReference>
<gene>
    <name evidence="7" type="primary">rplI</name>
    <name evidence="11" type="ORF">A2934_01355</name>
</gene>
<comment type="similarity">
    <text evidence="1 7">Belongs to the bacterial ribosomal protein bL9 family.</text>
</comment>
<evidence type="ECO:0000256" key="1">
    <source>
        <dbReference type="ARBA" id="ARBA00010605"/>
    </source>
</evidence>
<feature type="domain" description="Large ribosomal subunit protein bL9 C-terminal" evidence="10">
    <location>
        <begin position="64"/>
        <end position="145"/>
    </location>
</feature>
<dbReference type="InterPro" id="IPR009027">
    <property type="entry name" value="Ribosomal_bL9/RNase_H1_N"/>
</dbReference>
<feature type="coiled-coil region" evidence="8">
    <location>
        <begin position="44"/>
        <end position="78"/>
    </location>
</feature>
<protein>
    <recommendedName>
        <fullName evidence="6 7">Large ribosomal subunit protein bL9</fullName>
    </recommendedName>
</protein>
<evidence type="ECO:0000256" key="7">
    <source>
        <dbReference type="HAMAP-Rule" id="MF_00503"/>
    </source>
</evidence>
<evidence type="ECO:0000256" key="8">
    <source>
        <dbReference type="SAM" id="Coils"/>
    </source>
</evidence>
<evidence type="ECO:0000259" key="9">
    <source>
        <dbReference type="Pfam" id="PF01281"/>
    </source>
</evidence>
<comment type="function">
    <text evidence="7">Binds to the 23S rRNA.</text>
</comment>
<dbReference type="GO" id="GO:0005840">
    <property type="term" value="C:ribosome"/>
    <property type="evidence" value="ECO:0007669"/>
    <property type="project" value="UniProtKB-KW"/>
</dbReference>
<reference evidence="11 12" key="1">
    <citation type="journal article" date="2016" name="Nat. Commun.">
        <title>Thousands of microbial genomes shed light on interconnected biogeochemical processes in an aquifer system.</title>
        <authorList>
            <person name="Anantharaman K."/>
            <person name="Brown C.T."/>
            <person name="Hug L.A."/>
            <person name="Sharon I."/>
            <person name="Castelle C.J."/>
            <person name="Probst A.J."/>
            <person name="Thomas B.C."/>
            <person name="Singh A."/>
            <person name="Wilkins M.J."/>
            <person name="Karaoz U."/>
            <person name="Brodie E.L."/>
            <person name="Williams K.H."/>
            <person name="Hubbard S.S."/>
            <person name="Banfield J.F."/>
        </authorList>
    </citation>
    <scope>NUCLEOTIDE SEQUENCE [LARGE SCALE GENOMIC DNA]</scope>
</reference>
<dbReference type="Gene3D" id="3.40.5.10">
    <property type="entry name" value="Ribosomal protein L9, N-terminal domain"/>
    <property type="match status" value="1"/>
</dbReference>
<dbReference type="InterPro" id="IPR000244">
    <property type="entry name" value="Ribosomal_bL9"/>
</dbReference>
<dbReference type="GO" id="GO:0006412">
    <property type="term" value="P:translation"/>
    <property type="evidence" value="ECO:0007669"/>
    <property type="project" value="UniProtKB-UniRule"/>
</dbReference>
<dbReference type="Pfam" id="PF01281">
    <property type="entry name" value="Ribosomal_L9_N"/>
    <property type="match status" value="1"/>
</dbReference>
<dbReference type="InterPro" id="IPR036935">
    <property type="entry name" value="Ribosomal_bL9_N_sf"/>
</dbReference>
<dbReference type="GO" id="GO:1990904">
    <property type="term" value="C:ribonucleoprotein complex"/>
    <property type="evidence" value="ECO:0007669"/>
    <property type="project" value="UniProtKB-KW"/>
</dbReference>
<keyword evidence="4 7" id="KW-0689">Ribosomal protein</keyword>
<evidence type="ECO:0000313" key="11">
    <source>
        <dbReference type="EMBL" id="OHA04695.1"/>
    </source>
</evidence>
<dbReference type="GO" id="GO:0003735">
    <property type="term" value="F:structural constituent of ribosome"/>
    <property type="evidence" value="ECO:0007669"/>
    <property type="project" value="InterPro"/>
</dbReference>
<dbReference type="SUPFAM" id="SSF55653">
    <property type="entry name" value="Ribosomal protein L9 C-domain"/>
    <property type="match status" value="1"/>
</dbReference>
<dbReference type="GO" id="GO:0019843">
    <property type="term" value="F:rRNA binding"/>
    <property type="evidence" value="ECO:0007669"/>
    <property type="project" value="UniProtKB-UniRule"/>
</dbReference>
<dbReference type="AlphaFoldDB" id="A0A1G2KZ29"/>
<organism evidence="11 12">
    <name type="scientific">Candidatus Sungbacteria bacterium RIFCSPLOWO2_01_FULL_47_10</name>
    <dbReference type="NCBI Taxonomy" id="1802276"/>
    <lineage>
        <taxon>Bacteria</taxon>
        <taxon>Candidatus Sungiibacteriota</taxon>
    </lineage>
</organism>
<dbReference type="NCBIfam" id="TIGR00158">
    <property type="entry name" value="L9"/>
    <property type="match status" value="1"/>
</dbReference>
<keyword evidence="2 7" id="KW-0699">rRNA-binding</keyword>
<accession>A0A1G2KZ29</accession>
<dbReference type="PANTHER" id="PTHR21368">
    <property type="entry name" value="50S RIBOSOMAL PROTEIN L9"/>
    <property type="match status" value="1"/>
</dbReference>
<dbReference type="InterPro" id="IPR036791">
    <property type="entry name" value="Ribosomal_bL9_C_sf"/>
</dbReference>
<evidence type="ECO:0000256" key="2">
    <source>
        <dbReference type="ARBA" id="ARBA00022730"/>
    </source>
</evidence>
<dbReference type="HAMAP" id="MF_00503">
    <property type="entry name" value="Ribosomal_bL9"/>
    <property type="match status" value="1"/>
</dbReference>
<dbReference type="Gene3D" id="3.10.430.100">
    <property type="entry name" value="Ribosomal protein L9, C-terminal domain"/>
    <property type="match status" value="1"/>
</dbReference>
<keyword evidence="3 7" id="KW-0694">RNA-binding</keyword>
<dbReference type="EMBL" id="MHQO01000071">
    <property type="protein sequence ID" value="OHA04695.1"/>
    <property type="molecule type" value="Genomic_DNA"/>
</dbReference>
<evidence type="ECO:0000313" key="12">
    <source>
        <dbReference type="Proteomes" id="UP000177982"/>
    </source>
</evidence>
<dbReference type="Pfam" id="PF03948">
    <property type="entry name" value="Ribosomal_L9_C"/>
    <property type="match status" value="1"/>
</dbReference>